<feature type="compositionally biased region" description="Polar residues" evidence="1">
    <location>
        <begin position="47"/>
        <end position="60"/>
    </location>
</feature>
<evidence type="ECO:0000313" key="3">
    <source>
        <dbReference type="EMBL" id="EPX73790.1"/>
    </source>
</evidence>
<feature type="compositionally biased region" description="Low complexity" evidence="1">
    <location>
        <begin position="795"/>
        <end position="808"/>
    </location>
</feature>
<feature type="compositionally biased region" description="Pro residues" evidence="1">
    <location>
        <begin position="695"/>
        <end position="707"/>
    </location>
</feature>
<accession>S9R650</accession>
<feature type="compositionally biased region" description="Low complexity" evidence="1">
    <location>
        <begin position="761"/>
        <end position="780"/>
    </location>
</feature>
<feature type="compositionally biased region" description="Polar residues" evidence="1">
    <location>
        <begin position="526"/>
        <end position="544"/>
    </location>
</feature>
<dbReference type="Proteomes" id="UP000016088">
    <property type="component" value="Unassembled WGS sequence"/>
</dbReference>
<feature type="compositionally biased region" description="Polar residues" evidence="1">
    <location>
        <begin position="822"/>
        <end position="834"/>
    </location>
</feature>
<feature type="compositionally biased region" description="Polar residues" evidence="1">
    <location>
        <begin position="781"/>
        <end position="794"/>
    </location>
</feature>
<feature type="compositionally biased region" description="Acidic residues" evidence="1">
    <location>
        <begin position="551"/>
        <end position="564"/>
    </location>
</feature>
<feature type="compositionally biased region" description="Pro residues" evidence="1">
    <location>
        <begin position="738"/>
        <end position="760"/>
    </location>
</feature>
<dbReference type="RefSeq" id="XP_013016952.1">
    <property type="nucleotide sequence ID" value="XM_013161498.1"/>
</dbReference>
<sequence length="1100" mass="119457">MSNSFPPTDSHPHLSSDEQPPMIRSSADPSSKGTDLPDVTSDAFPSVESSFLDNTNTNTEPAEEPVAETRKLSSDPTSAVAREIQSKLSISKPHSLDEPMEAPSTHPDNESTHYQEEDSQDYADADSESSFAEASEHLKDVKNSEEEKNEDTDPELSRRIALRERMAKMSGGLGMQAFGLPGMAPPPQLKSLKKSPGPETEQERQPIDSFTKPDSSQTKQESESALPLENQEHEHEHERQPFTNQTYPDSSFNKSQESAVPWGKSTTPDQGYPEPSTYKEDYSEPKMNDNISNSSQNTALPGSVEHISDSENVERQEKKEQTSPPSIITDFNHQRNPQTEEVLPFSQTPVIARLKPPHANNSSTSSVDPAHAVRKVIDSIDPPKDTVGGTAADVESAANSPISPPRSLNSREQSPDWNHSSNNNDFAERRLPSRITEVSESQVSDMERAPSQRSTHRPSLSTFPSIKFNKMQTLANFNDELDDLPAVPRIFSPPPLPKTPSGEFGDSEFIQPKRQLNTKFVPGHQSKPSTASSLRNPVSISTSGGRPVLSDEPDEADSPEEPDSPDSLTGHPLPAVPVPADPVEDDDGSTNSIRTERKSSIVAPTPSVPTTSPPPIPVFPVNSEPKIPSVSPPPVPNVKSEGSRHESSNSPSAPIPETNQNSLTQDITQLGNNMRLPTRLVRPSSTGRKASGPRPVAPPSIPPPPPVSVNKTEASKGPVLPAPASSPPVPPLGGHQAPPAPSTVLPPVPPPTGDMPPAPVSPFSSQDVKSVSSTSISQISEPNNQEISPTAIPQSNDSISRNSISSMSTRQAPDVNPPPLIQRSSQKSIRSTASVKRPSIVATNGPFSDAYVAKIVDTCAEQKWWLDSNTVPKSVVDLGDSVLYMIREGTTGPNKHFKSIHILFHDYSQTVLTSTFNPATHYVTQLSQLQLAPPAQPSKERLAQEFECYGNSILRKAKASQGLTVGDGSAFSFVSSVLDNLTQNIEPINKRTFGAIVYANESNVTIQQNGEIKPGDIVTFENVKLSGQKGTLRHKYAFEVGRPIHIGIVAEWEVSKMKIRSLEQGRESKKVSLVSYKLGDLKSGKITVWRTMRRSWLGWN</sequence>
<feature type="compositionally biased region" description="Polar residues" evidence="1">
    <location>
        <begin position="648"/>
        <end position="672"/>
    </location>
</feature>
<dbReference type="VEuPathDB" id="FungiDB:SOCG_03008"/>
<reference evidence="3 4" key="1">
    <citation type="journal article" date="2011" name="Science">
        <title>Comparative functional genomics of the fission yeasts.</title>
        <authorList>
            <person name="Rhind N."/>
            <person name="Chen Z."/>
            <person name="Yassour M."/>
            <person name="Thompson D.A."/>
            <person name="Haas B.J."/>
            <person name="Habib N."/>
            <person name="Wapinski I."/>
            <person name="Roy S."/>
            <person name="Lin M.F."/>
            <person name="Heiman D.I."/>
            <person name="Young S.K."/>
            <person name="Furuya K."/>
            <person name="Guo Y."/>
            <person name="Pidoux A."/>
            <person name="Chen H.M."/>
            <person name="Robbertse B."/>
            <person name="Goldberg J.M."/>
            <person name="Aoki K."/>
            <person name="Bayne E.H."/>
            <person name="Berlin A.M."/>
            <person name="Desjardins C.A."/>
            <person name="Dobbs E."/>
            <person name="Dukaj L."/>
            <person name="Fan L."/>
            <person name="FitzGerald M.G."/>
            <person name="French C."/>
            <person name="Gujja S."/>
            <person name="Hansen K."/>
            <person name="Keifenheim D."/>
            <person name="Levin J.Z."/>
            <person name="Mosher R.A."/>
            <person name="Mueller C.A."/>
            <person name="Pfiffner J."/>
            <person name="Priest M."/>
            <person name="Russ C."/>
            <person name="Smialowska A."/>
            <person name="Swoboda P."/>
            <person name="Sykes S.M."/>
            <person name="Vaughn M."/>
            <person name="Vengrova S."/>
            <person name="Yoder R."/>
            <person name="Zeng Q."/>
            <person name="Allshire R."/>
            <person name="Baulcombe D."/>
            <person name="Birren B.W."/>
            <person name="Brown W."/>
            <person name="Ekwall K."/>
            <person name="Kellis M."/>
            <person name="Leatherwood J."/>
            <person name="Levin H."/>
            <person name="Margalit H."/>
            <person name="Martienssen R."/>
            <person name="Nieduszynski C.A."/>
            <person name="Spatafora J.W."/>
            <person name="Friedman N."/>
            <person name="Dalgaard J.Z."/>
            <person name="Baumann P."/>
            <person name="Niki H."/>
            <person name="Regev A."/>
            <person name="Nusbaum C."/>
        </authorList>
    </citation>
    <scope>NUCLEOTIDE SEQUENCE [LARGE SCALE GENOMIC DNA]</scope>
    <source>
        <strain evidence="4">yFS286</strain>
    </source>
</reference>
<evidence type="ECO:0000313" key="4">
    <source>
        <dbReference type="Proteomes" id="UP000016088"/>
    </source>
</evidence>
<feature type="region of interest" description="Disordered" evidence="1">
    <location>
        <begin position="1"/>
        <end position="338"/>
    </location>
</feature>
<proteinExistence type="predicted"/>
<dbReference type="GeneID" id="25031982"/>
<name>S9R650_SCHOY</name>
<dbReference type="InterPro" id="IPR057402">
    <property type="entry name" value="AIM3_BBC1_C"/>
</dbReference>
<feature type="compositionally biased region" description="Polar residues" evidence="1">
    <location>
        <begin position="397"/>
        <end position="425"/>
    </location>
</feature>
<feature type="compositionally biased region" description="Basic and acidic residues" evidence="1">
    <location>
        <begin position="277"/>
        <end position="287"/>
    </location>
</feature>
<dbReference type="eggNOG" id="ENOG502QQMM">
    <property type="taxonomic scope" value="Eukaryota"/>
</dbReference>
<evidence type="ECO:0000259" key="2">
    <source>
        <dbReference type="Pfam" id="PF25459"/>
    </source>
</evidence>
<feature type="compositionally biased region" description="Acidic residues" evidence="1">
    <location>
        <begin position="117"/>
        <end position="127"/>
    </location>
</feature>
<feature type="compositionally biased region" description="Polar residues" evidence="1">
    <location>
        <begin position="322"/>
        <end position="338"/>
    </location>
</feature>
<feature type="compositionally biased region" description="Basic and acidic residues" evidence="1">
    <location>
        <begin position="375"/>
        <end position="384"/>
    </location>
</feature>
<feature type="compositionally biased region" description="Basic and acidic residues" evidence="1">
    <location>
        <begin position="230"/>
        <end position="240"/>
    </location>
</feature>
<feature type="compositionally biased region" description="Basic and acidic residues" evidence="1">
    <location>
        <begin position="107"/>
        <end position="116"/>
    </location>
</feature>
<organism evidence="3 4">
    <name type="scientific">Schizosaccharomyces octosporus (strain yFS286)</name>
    <name type="common">Fission yeast</name>
    <name type="synonym">Octosporomyces octosporus</name>
    <dbReference type="NCBI Taxonomy" id="483514"/>
    <lineage>
        <taxon>Eukaryota</taxon>
        <taxon>Fungi</taxon>
        <taxon>Dikarya</taxon>
        <taxon>Ascomycota</taxon>
        <taxon>Taphrinomycotina</taxon>
        <taxon>Schizosaccharomycetes</taxon>
        <taxon>Schizosaccharomycetales</taxon>
        <taxon>Schizosaccharomycetaceae</taxon>
        <taxon>Schizosaccharomyces</taxon>
    </lineage>
</organism>
<evidence type="ECO:0000256" key="1">
    <source>
        <dbReference type="SAM" id="MobiDB-lite"/>
    </source>
</evidence>
<gene>
    <name evidence="3" type="ORF">SOCG_03008</name>
</gene>
<feature type="compositionally biased region" description="Low complexity" evidence="1">
    <location>
        <begin position="619"/>
        <end position="629"/>
    </location>
</feature>
<feature type="region of interest" description="Disordered" evidence="1">
    <location>
        <begin position="484"/>
        <end position="836"/>
    </location>
</feature>
<feature type="region of interest" description="Disordered" evidence="1">
    <location>
        <begin position="354"/>
        <end position="465"/>
    </location>
</feature>
<feature type="compositionally biased region" description="Basic and acidic residues" evidence="1">
    <location>
        <begin position="134"/>
        <end position="146"/>
    </location>
</feature>
<dbReference type="HOGENOM" id="CLU_289047_0_0_1"/>
<dbReference type="OMA" id="FRIMSAP"/>
<dbReference type="Pfam" id="PF25459">
    <property type="entry name" value="AIM3_BBC1_C"/>
    <property type="match status" value="1"/>
</dbReference>
<dbReference type="EMBL" id="KE503206">
    <property type="protein sequence ID" value="EPX73790.1"/>
    <property type="molecule type" value="Genomic_DNA"/>
</dbReference>
<feature type="compositionally biased region" description="Polar residues" evidence="1">
    <location>
        <begin position="241"/>
        <end position="269"/>
    </location>
</feature>
<dbReference type="OrthoDB" id="207120at2759"/>
<keyword evidence="4" id="KW-1185">Reference proteome</keyword>
<feature type="compositionally biased region" description="Low complexity" evidence="1">
    <location>
        <begin position="600"/>
        <end position="610"/>
    </location>
</feature>
<feature type="domain" description="BBC1/AIM3 cysteine proteinase-fold" evidence="2">
    <location>
        <begin position="929"/>
        <end position="1099"/>
    </location>
</feature>
<dbReference type="AlphaFoldDB" id="S9R650"/>
<feature type="compositionally biased region" description="Basic and acidic residues" evidence="1">
    <location>
        <begin position="155"/>
        <end position="167"/>
    </location>
</feature>
<protein>
    <submittedName>
        <fullName evidence="3">WIP protein</fullName>
    </submittedName>
</protein>
<feature type="compositionally biased region" description="Polar residues" evidence="1">
    <location>
        <begin position="451"/>
        <end position="465"/>
    </location>
</feature>
<feature type="compositionally biased region" description="Pro residues" evidence="1">
    <location>
        <begin position="720"/>
        <end position="731"/>
    </location>
</feature>
<feature type="compositionally biased region" description="Basic and acidic residues" evidence="1">
    <location>
        <begin position="306"/>
        <end position="321"/>
    </location>
</feature>
<feature type="compositionally biased region" description="Polar residues" evidence="1">
    <location>
        <begin position="289"/>
        <end position="300"/>
    </location>
</feature>